<dbReference type="AlphaFoldDB" id="A0A3S4XTF5"/>
<dbReference type="EC" id="2.5.1.19" evidence="3"/>
<gene>
    <name evidence="3" type="primary">aroA_1</name>
    <name evidence="3" type="ORF">NCTC8284_01654</name>
</gene>
<organism evidence="3 4">
    <name type="scientific">Rodentibacter pneumotropicus</name>
    <dbReference type="NCBI Taxonomy" id="758"/>
    <lineage>
        <taxon>Bacteria</taxon>
        <taxon>Pseudomonadati</taxon>
        <taxon>Pseudomonadota</taxon>
        <taxon>Gammaproteobacteria</taxon>
        <taxon>Pasteurellales</taxon>
        <taxon>Pasteurellaceae</taxon>
        <taxon>Rodentibacter</taxon>
    </lineage>
</organism>
<sequence>MGAKVTWGADFIQVEKTELHGIDMDMNHIPDAAMTIATTALFAEGKTTIRNIYNWRVKETDRLTAMATELRKSEQKLRKVKILFVLLHFH</sequence>
<protein>
    <submittedName>
        <fullName evidence="3">3-phosphoshikimate 1-carboxyvinyltransferase</fullName>
        <ecNumber evidence="3">2.5.1.19</ecNumber>
    </submittedName>
</protein>
<reference evidence="3 4" key="1">
    <citation type="submission" date="2018-12" db="EMBL/GenBank/DDBJ databases">
        <authorList>
            <consortium name="Pathogen Informatics"/>
        </authorList>
    </citation>
    <scope>NUCLEOTIDE SEQUENCE [LARGE SCALE GENOMIC DNA]</scope>
    <source>
        <strain evidence="3 4">NCTC8284</strain>
    </source>
</reference>
<dbReference type="GO" id="GO:0009423">
    <property type="term" value="P:chorismate biosynthetic process"/>
    <property type="evidence" value="ECO:0007669"/>
    <property type="project" value="TreeGrafter"/>
</dbReference>
<dbReference type="PANTHER" id="PTHR21090">
    <property type="entry name" value="AROM/DEHYDROQUINATE SYNTHASE"/>
    <property type="match status" value="1"/>
</dbReference>
<dbReference type="Gene3D" id="3.65.10.10">
    <property type="entry name" value="Enolpyruvate transferase domain"/>
    <property type="match status" value="1"/>
</dbReference>
<dbReference type="InterPro" id="IPR001986">
    <property type="entry name" value="Enolpyruvate_Tfrase_dom"/>
</dbReference>
<feature type="domain" description="Enolpyruvate transferase" evidence="2">
    <location>
        <begin position="1"/>
        <end position="73"/>
    </location>
</feature>
<dbReference type="Pfam" id="PF00275">
    <property type="entry name" value="EPSP_synthase"/>
    <property type="match status" value="1"/>
</dbReference>
<name>A0A3S4XTF5_9PAST</name>
<keyword evidence="1 3" id="KW-0808">Transferase</keyword>
<dbReference type="GO" id="GO:0003866">
    <property type="term" value="F:3-phosphoshikimate 1-carboxyvinyltransferase activity"/>
    <property type="evidence" value="ECO:0007669"/>
    <property type="project" value="UniProtKB-EC"/>
</dbReference>
<dbReference type="EMBL" id="LR134405">
    <property type="protein sequence ID" value="VEH66486.1"/>
    <property type="molecule type" value="Genomic_DNA"/>
</dbReference>
<dbReference type="PANTHER" id="PTHR21090:SF5">
    <property type="entry name" value="PENTAFUNCTIONAL AROM POLYPEPTIDE"/>
    <property type="match status" value="1"/>
</dbReference>
<dbReference type="InterPro" id="IPR036968">
    <property type="entry name" value="Enolpyruvate_Tfrase_sf"/>
</dbReference>
<dbReference type="KEGG" id="rpne:NCTC8284_01654"/>
<evidence type="ECO:0000256" key="1">
    <source>
        <dbReference type="ARBA" id="ARBA00022679"/>
    </source>
</evidence>
<dbReference type="InterPro" id="IPR013792">
    <property type="entry name" value="RNA3'P_cycl/enolpyr_Trfase_a/b"/>
</dbReference>
<accession>A0A3S4XTF5</accession>
<dbReference type="SUPFAM" id="SSF55205">
    <property type="entry name" value="EPT/RTPC-like"/>
    <property type="match status" value="1"/>
</dbReference>
<evidence type="ECO:0000259" key="2">
    <source>
        <dbReference type="Pfam" id="PF00275"/>
    </source>
</evidence>
<proteinExistence type="predicted"/>
<evidence type="ECO:0000313" key="3">
    <source>
        <dbReference type="EMBL" id="VEH66486.1"/>
    </source>
</evidence>
<evidence type="ECO:0000313" key="4">
    <source>
        <dbReference type="Proteomes" id="UP000278733"/>
    </source>
</evidence>
<dbReference type="Proteomes" id="UP000278733">
    <property type="component" value="Chromosome"/>
</dbReference>